<feature type="region of interest" description="Disordered" evidence="2">
    <location>
        <begin position="19"/>
        <end position="44"/>
    </location>
</feature>
<organism evidence="4 5">
    <name type="scientific">Catagonus wagneri</name>
    <name type="common">Chacoan peccary</name>
    <dbReference type="NCBI Taxonomy" id="51154"/>
    <lineage>
        <taxon>Eukaryota</taxon>
        <taxon>Metazoa</taxon>
        <taxon>Chordata</taxon>
        <taxon>Craniata</taxon>
        <taxon>Vertebrata</taxon>
        <taxon>Euteleostomi</taxon>
        <taxon>Mammalia</taxon>
        <taxon>Eutheria</taxon>
        <taxon>Laurasiatheria</taxon>
        <taxon>Artiodactyla</taxon>
        <taxon>Suina</taxon>
        <taxon>Tayassuidae</taxon>
        <taxon>Catagonus</taxon>
    </lineage>
</organism>
<proteinExistence type="predicted"/>
<dbReference type="PROSITE" id="PS50878">
    <property type="entry name" value="RT_POL"/>
    <property type="match status" value="1"/>
</dbReference>
<evidence type="ECO:0000313" key="4">
    <source>
        <dbReference type="Ensembl" id="ENSCWAP00000011413.1"/>
    </source>
</evidence>
<evidence type="ECO:0000259" key="3">
    <source>
        <dbReference type="PROSITE" id="PS50878"/>
    </source>
</evidence>
<dbReference type="EC" id="2.7.7.49" evidence="1"/>
<dbReference type="AlphaFoldDB" id="A0A8C3YFP9"/>
<reference evidence="4" key="2">
    <citation type="submission" date="2025-09" db="UniProtKB">
        <authorList>
            <consortium name="Ensembl"/>
        </authorList>
    </citation>
    <scope>IDENTIFICATION</scope>
</reference>
<dbReference type="GO" id="GO:0003964">
    <property type="term" value="F:RNA-directed DNA polymerase activity"/>
    <property type="evidence" value="ECO:0007669"/>
    <property type="project" value="UniProtKB-EC"/>
</dbReference>
<keyword evidence="5" id="KW-1185">Reference proteome</keyword>
<dbReference type="Ensembl" id="ENSCWAT00000012429.1">
    <property type="protein sequence ID" value="ENSCWAP00000011413.1"/>
    <property type="gene ID" value="ENSCWAG00000008945.1"/>
</dbReference>
<evidence type="ECO:0000256" key="2">
    <source>
        <dbReference type="SAM" id="MobiDB-lite"/>
    </source>
</evidence>
<name>A0A8C3YFP9_9CETA</name>
<dbReference type="GeneTree" id="ENSGT00940000153064"/>
<dbReference type="InterPro" id="IPR000477">
    <property type="entry name" value="RT_dom"/>
</dbReference>
<dbReference type="InterPro" id="IPR043502">
    <property type="entry name" value="DNA/RNA_pol_sf"/>
</dbReference>
<dbReference type="PANTHER" id="PTHR19446">
    <property type="entry name" value="REVERSE TRANSCRIPTASES"/>
    <property type="match status" value="1"/>
</dbReference>
<accession>A0A8C3YFP9</accession>
<feature type="domain" description="Reverse transcriptase" evidence="3">
    <location>
        <begin position="68"/>
        <end position="122"/>
    </location>
</feature>
<evidence type="ECO:0000256" key="1">
    <source>
        <dbReference type="ARBA" id="ARBA00012493"/>
    </source>
</evidence>
<reference evidence="4" key="1">
    <citation type="submission" date="2025-08" db="UniProtKB">
        <authorList>
            <consortium name="Ensembl"/>
        </authorList>
    </citation>
    <scope>IDENTIFICATION</scope>
</reference>
<protein>
    <recommendedName>
        <fullName evidence="1">RNA-directed DNA polymerase</fullName>
        <ecNumber evidence="1">2.7.7.49</ecNumber>
    </recommendedName>
</protein>
<dbReference type="SUPFAM" id="SSF56672">
    <property type="entry name" value="DNA/RNA polymerases"/>
    <property type="match status" value="1"/>
</dbReference>
<dbReference type="Proteomes" id="UP000694540">
    <property type="component" value="Unplaced"/>
</dbReference>
<sequence>MDKFLEKYNLPRLNQDEIENMNRPITSSETVIKKFPTNKSPGPDGFTGEFYQTFREELTPILLKLFQKIAEEGTLPNSFYEATITLIPKPDKDTTKKENYRPISLMNIDAKILNKILANRIQ</sequence>
<evidence type="ECO:0000313" key="5">
    <source>
        <dbReference type="Proteomes" id="UP000694540"/>
    </source>
</evidence>